<keyword evidence="2" id="KW-0472">Membrane</keyword>
<dbReference type="Proteomes" id="UP000004757">
    <property type="component" value="Unassembled WGS sequence"/>
</dbReference>
<keyword evidence="1" id="KW-0175">Coiled coil</keyword>
<name>D4XVW6_9BACT</name>
<dbReference type="OrthoDB" id="403891at2"/>
<evidence type="ECO:0000313" key="4">
    <source>
        <dbReference type="Proteomes" id="UP000004757"/>
    </source>
</evidence>
<evidence type="ECO:0000256" key="2">
    <source>
        <dbReference type="SAM" id="Phobius"/>
    </source>
</evidence>
<feature type="coiled-coil region" evidence="1">
    <location>
        <begin position="414"/>
        <end position="473"/>
    </location>
</feature>
<feature type="coiled-coil region" evidence="1">
    <location>
        <begin position="1007"/>
        <end position="1065"/>
    </location>
</feature>
<feature type="coiled-coil region" evidence="1">
    <location>
        <begin position="1320"/>
        <end position="1361"/>
    </location>
</feature>
<organism evidence="3 4">
    <name type="scientific">Mycoplasmopsis alligatoris A21JP2</name>
    <dbReference type="NCBI Taxonomy" id="747682"/>
    <lineage>
        <taxon>Bacteria</taxon>
        <taxon>Bacillati</taxon>
        <taxon>Mycoplasmatota</taxon>
        <taxon>Mycoplasmoidales</taxon>
        <taxon>Metamycoplasmataceae</taxon>
        <taxon>Mycoplasmopsis</taxon>
    </lineage>
</organism>
<keyword evidence="2" id="KW-1133">Transmembrane helix</keyword>
<protein>
    <submittedName>
        <fullName evidence="3">Conserved domain protein</fullName>
    </submittedName>
</protein>
<accession>D4XVW6</accession>
<gene>
    <name evidence="3" type="ORF">MALL_0005</name>
</gene>
<reference evidence="3 4" key="1">
    <citation type="submission" date="2010-03" db="EMBL/GenBank/DDBJ databases">
        <authorList>
            <person name="Glass J.I."/>
            <person name="Benders G.A."/>
            <person name="Durkin A.S."/>
            <person name="Farmerie W.G."/>
            <person name="Hlavinka K."/>
            <person name="Hostetler J."/>
            <person name="Jackson J."/>
            <person name="May M.A."/>
            <person name="Miller R.H."/>
            <person name="Paralanov V."/>
            <person name="Radune D."/>
            <person name="Szczypinski B."/>
            <person name="Brown D.R."/>
        </authorList>
    </citation>
    <scope>NUCLEOTIDE SEQUENCE [LARGE SCALE GENOMIC DNA]</scope>
    <source>
        <strain evidence="3 4">A21JP2</strain>
    </source>
</reference>
<evidence type="ECO:0000256" key="1">
    <source>
        <dbReference type="SAM" id="Coils"/>
    </source>
</evidence>
<keyword evidence="2" id="KW-0812">Transmembrane</keyword>
<feature type="coiled-coil region" evidence="1">
    <location>
        <begin position="817"/>
        <end position="844"/>
    </location>
</feature>
<dbReference type="RefSeq" id="WP_005683512.1">
    <property type="nucleotide sequence ID" value="NZ_ADNC01000015.1"/>
</dbReference>
<keyword evidence="4" id="KW-1185">Reference proteome</keyword>
<sequence>MKKLNLKTKVWHKYALSFGIVAIASAISISAIYAYAKNSPDKLGRENPTNPLFLTNEFAASNKEAKLQFVSGNKSSVLGTWDHQNDQVTYYNSKNEEFKVSSEEFLKIYYKTNKHYPILNIRYGSFDFFNEYLEAVPAKAFKEFTDWFMTNVSWGPEIVTLKEFSIVKGVEMRGNSITLGSHSDNNKEYMTIKFFPDAFFGTLAAYSEIGGRGNQRDSLMYKLNKKLLNAQEVNDFLRNIANYNIVANSSEAEQKLYSFRDIVDFRSLVNKKVWVAEFSNWDNDFKKQSLHEYETNRYSLTNSNFIVLHGNTEKEAKASLDVITKIYEKNDSLNFLSKLQNVKLVQKTISSLKIKKVEVNKKEVSDSYLNINFSDGTDFNLFKSFEEIDFEFSPNSFHPLENAHKLSNSNDLTKDLLEREIARLRDSKNFVTESLKNHESELKLLQPEFEKTVQKITNNIKAKTGELNSLKSDPNKNKDAISKIENEIKILESDLSDEARFLEKSKISLFEKITLYRTEAAKLEIDLFNYNKGYKDLESNEKITKETELAALYTKRYQISREIQGKLIDTYKRLSLTDPISDDDFLLDDFVVYNYDLAYLPNQIFTNKFLKSMAQLNYLNWRDFYNIYGFVQKNKNKKVDDKAFFIYSKHFESLSNLFNKKYPNSTFKNDYTNILTTYNKLKNDAEINAKKLSEIDKKREEIFALFNESFSKEVSKDNKKEIIPGTNYISQFSFSNSKNGQENIFKLNSDFDKFLDENFTNLSTFFNDTKKRWDTFYSTSQAFVKKYDTEIKDADKWINALANINKLVAADPSALQNDLLVKRLKGLEKNVADSKSKWESHKNEAGFIDFGQWKALETVNTAFPQAIKLSLEIEKAKDEFKTNKVNKLFIDVQAKFNQFKLEYLTQTINPQDPKLLVLYNKYLAEFNKNLNNLNEQIKNKETLREQYNAKKHELVLYKIINSEKLNDDNVKNEITKKEAEINKTFNDYSTLSNQLLFNSAILSDDYLEKSSGNLANIVKEIRKINNELILNESSLAKTSELNKSLNNLNGKLNTLVKRVEKNNNDNGIKQHQELLDLLFKQFNNEYQNYKNLANKVVINNQTISEMAKAIKISASSDEISKLVVELKEKNTEYNKFVTETLNASLDNSIKMLNGLKKQIKDQIQKAKLIYDKGDLVKQELFKELENINSTFSKLTLNKVSESQLKIKEISELSNLLSKSLQDSNEYEININQNITKFNEIDQFVFSKTNLADNSNINNLNKTFSSYFNTLKAIDNKLYLSHVLESLSSNQLTFYSTFRLQEINWKIQDVNRKISLLKTDQKDYNAAKKELDINLKSLQDQLKETEKKIAELETKNKKDLEEYNKVLATKTDEQKANIKNSLKTAFTSIDAHNKLQNKFDLSFAKQVEFLKLLDSKIASKDHLITKYQNSLKLALDLSLKVNTKTLINQNKDQLLNDINYLGFELKSQSDILVAKTKTELRELLLKNKIINAKTPDHEIEKLIKTVALDNISKNKSKLLVTIREIAKENEQVQPYTDIYNDQFLKFNIDAKSSYDSLSAFDNLLNIFGYKKVLAPRMVREEGDIVDPSTGKISKGYAIYADGYQNLMNDILHKVPEAAQWLFGDHLAEVVDPETGKMTYQMQNGPYLGFSKDHRVGLWAVLKATDPNFSGIAIDFLKFVAAHEYGHHMTLNGAKNLGDKAPGNNSIFVSALTPGATPGVSNYYNRDALRMYLEARTNLALNTRTYLNGKFVLKEDGEYPVFMYPKLVKRDGKEVIEYVEEDEKDIWGSELSETSIEKAISNSSRRFIQDFEGMKKALELRRKALNLTDKNKDKISMFDIWLPNAMDTYSGTLNPTVEGIAKYLIFDKTENKYKFLPGSLKMLEGILKDGQGNNIIFEEVNGQILPKVADFEYKKEGNNESLVIKKVHIFNKDNTPIISAPLNINLYSSEAEK</sequence>
<dbReference type="eggNOG" id="ENOG5033R76">
    <property type="taxonomic scope" value="Bacteria"/>
</dbReference>
<dbReference type="EMBL" id="ADNC01000015">
    <property type="protein sequence ID" value="EFF41511.1"/>
    <property type="molecule type" value="Genomic_DNA"/>
</dbReference>
<comment type="caution">
    <text evidence="3">The sequence shown here is derived from an EMBL/GenBank/DDBJ whole genome shotgun (WGS) entry which is preliminary data.</text>
</comment>
<dbReference type="NCBIfam" id="NF012210">
    <property type="entry name" value="PDxFFG"/>
    <property type="match status" value="1"/>
</dbReference>
<feature type="transmembrane region" description="Helical" evidence="2">
    <location>
        <begin position="12"/>
        <end position="36"/>
    </location>
</feature>
<proteinExistence type="predicted"/>
<evidence type="ECO:0000313" key="3">
    <source>
        <dbReference type="EMBL" id="EFF41511.1"/>
    </source>
</evidence>
<feature type="coiled-coil region" evidence="1">
    <location>
        <begin position="916"/>
        <end position="953"/>
    </location>
</feature>
<feature type="non-terminal residue" evidence="3">
    <location>
        <position position="1951"/>
    </location>
</feature>